<accession>A0ABR0V445</accession>
<feature type="domain" description="Trs120/TRAPPC9 N-terminal" evidence="3">
    <location>
        <begin position="9"/>
        <end position="187"/>
    </location>
</feature>
<dbReference type="Pfam" id="PF26282">
    <property type="entry name" value="Ig_TRAPPC9-Trs120_3rd"/>
    <property type="match status" value="1"/>
</dbReference>
<dbReference type="PANTHER" id="PTHR21512:SF5">
    <property type="entry name" value="TRAFFICKING PROTEIN PARTICLE COMPLEX SUBUNIT 9"/>
    <property type="match status" value="1"/>
</dbReference>
<feature type="domain" description="Trs120/TRAPPC9 N-terminal" evidence="3">
    <location>
        <begin position="203"/>
        <end position="268"/>
    </location>
</feature>
<evidence type="ECO:0000259" key="7">
    <source>
        <dbReference type="Pfam" id="PF26283"/>
    </source>
</evidence>
<evidence type="ECO:0000259" key="4">
    <source>
        <dbReference type="Pfam" id="PF26251"/>
    </source>
</evidence>
<evidence type="ECO:0000313" key="9">
    <source>
        <dbReference type="Proteomes" id="UP001318860"/>
    </source>
</evidence>
<comment type="subcellular location">
    <subcellularLocation>
        <location evidence="1">Golgi apparatus</location>
    </subcellularLocation>
</comment>
<evidence type="ECO:0000256" key="1">
    <source>
        <dbReference type="ARBA" id="ARBA00004555"/>
    </source>
</evidence>
<evidence type="ECO:0000259" key="6">
    <source>
        <dbReference type="Pfam" id="PF26282"/>
    </source>
</evidence>
<comment type="caution">
    <text evidence="8">The sequence shown here is derived from an EMBL/GenBank/DDBJ whole genome shotgun (WGS) entry which is preliminary data.</text>
</comment>
<dbReference type="InterPro" id="IPR058567">
    <property type="entry name" value="Ig_TRAPPC9_Trs120_3rd"/>
</dbReference>
<dbReference type="Proteomes" id="UP001318860">
    <property type="component" value="Unassembled WGS sequence"/>
</dbReference>
<gene>
    <name evidence="8" type="ORF">DH2020_036691</name>
</gene>
<proteinExistence type="predicted"/>
<protein>
    <recommendedName>
        <fullName evidence="10">Trafficking protein particle complex II-specific subunit 120 homolog</fullName>
    </recommendedName>
</protein>
<dbReference type="Pfam" id="PF08626">
    <property type="entry name" value="TRAPPC9-Trs120"/>
    <property type="match status" value="2"/>
</dbReference>
<feature type="domain" description="Trs120/TRAPPC9 third Ig-like" evidence="6">
    <location>
        <begin position="886"/>
        <end position="1044"/>
    </location>
</feature>
<dbReference type="Pfam" id="PF26251">
    <property type="entry name" value="TPR_TRAPPC9-Trs120"/>
    <property type="match status" value="1"/>
</dbReference>
<dbReference type="Pfam" id="PF26283">
    <property type="entry name" value="Ig_TRAPPC9-Trs120_4th"/>
    <property type="match status" value="1"/>
</dbReference>
<dbReference type="InterPro" id="IPR013935">
    <property type="entry name" value="Trs120_TRAPPC9"/>
</dbReference>
<reference evidence="8 9" key="1">
    <citation type="journal article" date="2021" name="Comput. Struct. Biotechnol. J.">
        <title>De novo genome assembly of the potent medicinal plant Rehmannia glutinosa using nanopore technology.</title>
        <authorList>
            <person name="Ma L."/>
            <person name="Dong C."/>
            <person name="Song C."/>
            <person name="Wang X."/>
            <person name="Zheng X."/>
            <person name="Niu Y."/>
            <person name="Chen S."/>
            <person name="Feng W."/>
        </authorList>
    </citation>
    <scope>NUCLEOTIDE SEQUENCE [LARGE SCALE GENOMIC DNA]</scope>
    <source>
        <strain evidence="8">DH-2019</strain>
    </source>
</reference>
<evidence type="ECO:0000256" key="2">
    <source>
        <dbReference type="ARBA" id="ARBA00023034"/>
    </source>
</evidence>
<keyword evidence="2" id="KW-0333">Golgi apparatus</keyword>
<keyword evidence="9" id="KW-1185">Reference proteome</keyword>
<dbReference type="EMBL" id="JABTTQ020001630">
    <property type="protein sequence ID" value="KAK6129562.1"/>
    <property type="molecule type" value="Genomic_DNA"/>
</dbReference>
<dbReference type="PANTHER" id="PTHR21512">
    <property type="entry name" value="TRAFFICKING PROTEIN PARTICLE COMPLEX SUBUNIT 9"/>
    <property type="match status" value="1"/>
</dbReference>
<dbReference type="InterPro" id="IPR058564">
    <property type="entry name" value="TPR_TRAPPC9_Trs120"/>
</dbReference>
<evidence type="ECO:0000259" key="5">
    <source>
        <dbReference type="Pfam" id="PF26254"/>
    </source>
</evidence>
<dbReference type="Pfam" id="PF26280">
    <property type="entry name" value="Ig_TRAPPC9-Trs120_2nd"/>
    <property type="match status" value="1"/>
</dbReference>
<dbReference type="InterPro" id="IPR058563">
    <property type="entry name" value="Trs120_TRAPPC9_N"/>
</dbReference>
<evidence type="ECO:0008006" key="10">
    <source>
        <dbReference type="Google" id="ProtNLM"/>
    </source>
</evidence>
<dbReference type="InterPro" id="IPR058565">
    <property type="entry name" value="Ig_TRAPPC9_Trs120_1st"/>
</dbReference>
<sequence length="1205" mass="131449">MEPDASIETSSMIRVAVLPIASIPPLLFQDYAAMLLRHHTVSLNSISSFYTEHQKSPFANQPWDSGSLRFKFMLGGSPPSPWEDFQSNRKILAVIGLCHCPSSPDLLSVANQFTAACKSYSSSLVQRCFAFCPGDSQLEEESCKGSNIVLFPPADRQTQEFHLQTMVQDIAASLLMEFEKWVLQAESGGTILKTPLDSQASLSSEEVIKAKKRRLGRAQKTIGDYCLLAGSPVDANAHYSTALELTRLTADFFWHAGAMEGSVCALLIDRMGQKDPVLEDEVKYRYNSVILHYRKSFIQDNAQRVSPLSFELEATLKLARFLCRYSAYSLMQDFSKEVVELLTAAADGATSLIDASDKLVVYVEIARLFGALGYHRKAAFFSRQVAQLYLQQDNKLAAISAMQVLAMTTKAYRVQSRASSEPSHDDGQTYADGRKMHHYSIVSLFESQWSTLQMVVLREILLSAVRAGDPLAAWSAAARLLRSYYPLITPAGQNGLASALANSAVRLPLGTRCGDPALPFIRLHSFPLHSSQMDIVKRNLAREDWWVGSAPSGPFIYTPFSKGEPTHGDKQELTWVVGEPVQVLVELANPCGFEVKVDSIYLSVHSNNLDAFPVSVNLPPNSSKVITLSGIPTKEGPVSIPGCIVHCFGVITEHFFKEVDNLLIGATQGLVLSDPFRSCGAAKLKNAHVPNISVVPPLPLLVSHVVGGDSSVMLYEGEIRDVWISLANAGTVPVEQAHISFSGKNQDSIVSVASETLKSALPLKPGAEVKICATLKAWQLGITDPDAASSKGVPGTLGKQVKDGSSPMLLIHYAGQLINSGEPQTGSVPPPGRRLVIPLNICVLQGLSFVKARLLSMEIPARVGETYTKLVQLESDATERVHGSERQSDRFMKIDPYRGSWGLRLLELELSNPTDVVFETSVSLDMERPNNKDSSSHCTCAEFGDPKTRIDKECTARVLIPLEHFKLPILDGSFLVKGSQNNGNTGGRSPSFSEKDIKAELNASTKSLISRIKVRWQSGRNSSGELDIKDAIQAALQASVMDVLLPDPLTFGFRLAKSSLDHSAKLISPKKSDMQVNSLGSGGSINAHDMTAMEVLVRNNTKETIKIDLSITCKDVAGENCIEGDKATVLWEGVLTGIGKEVSPLQEIRHVFSLYFLIPGEYTMSAAAVIDDANEVLRARARTRSSDEPIFCRGPPFHVRVNGTA</sequence>
<evidence type="ECO:0000259" key="3">
    <source>
        <dbReference type="Pfam" id="PF08626"/>
    </source>
</evidence>
<feature type="domain" description="Trs120/TRAPPC9 first Ig-like" evidence="5">
    <location>
        <begin position="548"/>
        <end position="655"/>
    </location>
</feature>
<organism evidence="8 9">
    <name type="scientific">Rehmannia glutinosa</name>
    <name type="common">Chinese foxglove</name>
    <dbReference type="NCBI Taxonomy" id="99300"/>
    <lineage>
        <taxon>Eukaryota</taxon>
        <taxon>Viridiplantae</taxon>
        <taxon>Streptophyta</taxon>
        <taxon>Embryophyta</taxon>
        <taxon>Tracheophyta</taxon>
        <taxon>Spermatophyta</taxon>
        <taxon>Magnoliopsida</taxon>
        <taxon>eudicotyledons</taxon>
        <taxon>Gunneridae</taxon>
        <taxon>Pentapetalae</taxon>
        <taxon>asterids</taxon>
        <taxon>lamiids</taxon>
        <taxon>Lamiales</taxon>
        <taxon>Orobanchaceae</taxon>
        <taxon>Rehmannieae</taxon>
        <taxon>Rehmannia</taxon>
    </lineage>
</organism>
<dbReference type="InterPro" id="IPR058568">
    <property type="entry name" value="Ig_TRAPPC9_Trs120_4th"/>
</dbReference>
<name>A0ABR0V445_REHGL</name>
<dbReference type="Pfam" id="PF26254">
    <property type="entry name" value="Ig_TRAPPC9-Trs120_1st"/>
    <property type="match status" value="1"/>
</dbReference>
<evidence type="ECO:0000313" key="8">
    <source>
        <dbReference type="EMBL" id="KAK6129562.1"/>
    </source>
</evidence>
<feature type="domain" description="Trs120/TRAPPC9 fourth Ig-like" evidence="7">
    <location>
        <begin position="1078"/>
        <end position="1202"/>
    </location>
</feature>
<feature type="domain" description="Trs120/TRAPPC9 TPR region" evidence="4">
    <location>
        <begin position="336"/>
        <end position="500"/>
    </location>
</feature>